<evidence type="ECO:0000313" key="2">
    <source>
        <dbReference type="EMBL" id="KAJ8495957.1"/>
    </source>
</evidence>
<reference evidence="2" key="1">
    <citation type="submission" date="2022-11" db="EMBL/GenBank/DDBJ databases">
        <title>Genome Sequence of Cubamyces cubensis.</title>
        <authorList>
            <person name="Buettner E."/>
        </authorList>
    </citation>
    <scope>NUCLEOTIDE SEQUENCE</scope>
    <source>
        <strain evidence="2">MPL-01</strain>
    </source>
</reference>
<dbReference type="Gene3D" id="2.60.40.640">
    <property type="match status" value="1"/>
</dbReference>
<dbReference type="InterPro" id="IPR014752">
    <property type="entry name" value="Arrestin-like_C"/>
</dbReference>
<sequence>MSLPGYTEFNTETRPAPQVNESQATLPSYSRRVSTVWDVPPAEQVHCFYLTAKKTGTRWLTLALTSRAASAVDTPTFYQGGDVAGNVKLDLEKEEMVDEITIALYGRLSIFSHSTSNFLYASQTLYSAAASEPQNTHIATSFLKRGVSIMSSITTNGIAERENYRLPPSFKDTEANVDVQYLLIVRVNRGGFKSGDKLSVPLTYIPLARPSPPSILRQLAYRENTPLVGPDGDPDGWKALASTHIKGFTIWAYTTLLKVHVSKPLSYTRGAPIHLLISISCSNGQLLDLIGPQSVRLALVQRITFGDATQKARFSERLPAQLTVKAFERASASWWKFPSPTSASAPAPTTKTFAGELLIPEDLVPGCQILHYGHEYELCLYPFNVVGFTPSTPQKKPLLSERVGIVTAFAQAPRPLSYIPPRYDT</sequence>
<evidence type="ECO:0008006" key="4">
    <source>
        <dbReference type="Google" id="ProtNLM"/>
    </source>
</evidence>
<dbReference type="AlphaFoldDB" id="A0AAD7XHQ2"/>
<dbReference type="EMBL" id="JAPEVG010000019">
    <property type="protein sequence ID" value="KAJ8495957.1"/>
    <property type="molecule type" value="Genomic_DNA"/>
</dbReference>
<proteinExistence type="predicted"/>
<feature type="compositionally biased region" description="Polar residues" evidence="1">
    <location>
        <begin position="8"/>
        <end position="25"/>
    </location>
</feature>
<organism evidence="2 3">
    <name type="scientific">Trametes cubensis</name>
    <dbReference type="NCBI Taxonomy" id="1111947"/>
    <lineage>
        <taxon>Eukaryota</taxon>
        <taxon>Fungi</taxon>
        <taxon>Dikarya</taxon>
        <taxon>Basidiomycota</taxon>
        <taxon>Agaricomycotina</taxon>
        <taxon>Agaricomycetes</taxon>
        <taxon>Polyporales</taxon>
        <taxon>Polyporaceae</taxon>
        <taxon>Trametes</taxon>
    </lineage>
</organism>
<gene>
    <name evidence="2" type="ORF">ONZ51_g1381</name>
</gene>
<dbReference type="SUPFAM" id="SSF81296">
    <property type="entry name" value="E set domains"/>
    <property type="match status" value="1"/>
</dbReference>
<evidence type="ECO:0000256" key="1">
    <source>
        <dbReference type="SAM" id="MobiDB-lite"/>
    </source>
</evidence>
<comment type="caution">
    <text evidence="2">The sequence shown here is derived from an EMBL/GenBank/DDBJ whole genome shotgun (WGS) entry which is preliminary data.</text>
</comment>
<dbReference type="Proteomes" id="UP001215151">
    <property type="component" value="Unassembled WGS sequence"/>
</dbReference>
<dbReference type="InterPro" id="IPR014756">
    <property type="entry name" value="Ig_E-set"/>
</dbReference>
<keyword evidence="3" id="KW-1185">Reference proteome</keyword>
<feature type="region of interest" description="Disordered" evidence="1">
    <location>
        <begin position="1"/>
        <end position="25"/>
    </location>
</feature>
<evidence type="ECO:0000313" key="3">
    <source>
        <dbReference type="Proteomes" id="UP001215151"/>
    </source>
</evidence>
<name>A0AAD7XHQ2_9APHY</name>
<accession>A0AAD7XHQ2</accession>
<protein>
    <recommendedName>
        <fullName evidence="4">Arrestin-like N-terminal domain-containing protein</fullName>
    </recommendedName>
</protein>